<keyword evidence="5" id="KW-1185">Reference proteome</keyword>
<dbReference type="RefSeq" id="WP_141655686.1">
    <property type="nucleotide sequence ID" value="NZ_CP122369.1"/>
</dbReference>
<name>A0AAP6EN08_9ACTN</name>
<evidence type="ECO:0000313" key="3">
    <source>
        <dbReference type="EMBL" id="MDX2967461.1"/>
    </source>
</evidence>
<accession>A0AAP6EN08</accession>
<evidence type="ECO:0000313" key="4">
    <source>
        <dbReference type="EMBL" id="MDX3026218.1"/>
    </source>
</evidence>
<dbReference type="InterPro" id="IPR041191">
    <property type="entry name" value="pPIWI_RE_Y"/>
</dbReference>
<protein>
    <recommendedName>
        <fullName evidence="2">pPIWI-RE three-gene island domain-containing protein</fullName>
    </recommendedName>
</protein>
<evidence type="ECO:0000313" key="5">
    <source>
        <dbReference type="Proteomes" id="UP001272987"/>
    </source>
</evidence>
<gene>
    <name evidence="3" type="ORF">PV399_48430</name>
    <name evidence="4" type="ORF">PV666_51470</name>
</gene>
<feature type="domain" description="pPIWI-RE three-gene island" evidence="2">
    <location>
        <begin position="29"/>
        <end position="167"/>
    </location>
</feature>
<evidence type="ECO:0000259" key="2">
    <source>
        <dbReference type="Pfam" id="PF18156"/>
    </source>
</evidence>
<organism evidence="3 6">
    <name type="scientific">Streptomyces acidiscabies</name>
    <dbReference type="NCBI Taxonomy" id="42234"/>
    <lineage>
        <taxon>Bacteria</taxon>
        <taxon>Bacillati</taxon>
        <taxon>Actinomycetota</taxon>
        <taxon>Actinomycetes</taxon>
        <taxon>Kitasatosporales</taxon>
        <taxon>Streptomycetaceae</taxon>
        <taxon>Streptomyces</taxon>
    </lineage>
</organism>
<feature type="region of interest" description="Disordered" evidence="1">
    <location>
        <begin position="1"/>
        <end position="22"/>
    </location>
</feature>
<dbReference type="Proteomes" id="UP001282288">
    <property type="component" value="Unassembled WGS sequence"/>
</dbReference>
<proteinExistence type="predicted"/>
<dbReference type="EMBL" id="JARAWP010000088">
    <property type="protein sequence ID" value="MDX3026218.1"/>
    <property type="molecule type" value="Genomic_DNA"/>
</dbReference>
<evidence type="ECO:0000256" key="1">
    <source>
        <dbReference type="SAM" id="MobiDB-lite"/>
    </source>
</evidence>
<dbReference type="Proteomes" id="UP001272987">
    <property type="component" value="Unassembled WGS sequence"/>
</dbReference>
<dbReference type="Pfam" id="PF18156">
    <property type="entry name" value="pPIWI_RE_Y"/>
    <property type="match status" value="1"/>
</dbReference>
<comment type="caution">
    <text evidence="3">The sequence shown here is derived from an EMBL/GenBank/DDBJ whole genome shotgun (WGS) entry which is preliminary data.</text>
</comment>
<evidence type="ECO:0000313" key="6">
    <source>
        <dbReference type="Proteomes" id="UP001282288"/>
    </source>
</evidence>
<dbReference type="AlphaFoldDB" id="A0AAP6EN08"/>
<dbReference type="EMBL" id="JARAWC010000133">
    <property type="protein sequence ID" value="MDX2967461.1"/>
    <property type="molecule type" value="Genomic_DNA"/>
</dbReference>
<sequence>MVLGATVTGPGAEGAESVTEEERAGTDLLAAVARGVIELSRADQAVTFRLPYPPRIQLALDRVVLAGLTRDRPVPGSVPELLAWCRDKDLADWWPLKLPDNFLTAGARLVHAVGNEATRTCAELASYGPDGFLEGEAEEVLAILADACGTEERFAACRDFLIRRPVILEYNPIEFLKPALAHTWKLVQGIYGPVPDRFRVHRMVYRCAGCLLLAKPVTVDTSWCEGGCRPGERVLESTRQPEQTCVLPLGLRLFLSLPGRTELTVRSRSARRTHLFRQRTGLHRFVSHDGSTRAFQVHDREQPVLAALSAAETVAGLDVPLDVVIPDEAANGPGYREAFGRALPDGVKIRLLSVSEFTAPRQEGLEEGEHA</sequence>
<dbReference type="GeneID" id="69810690"/>
<reference evidence="3 5" key="1">
    <citation type="journal article" date="2023" name="Microb. Genom.">
        <title>Mesoterricola silvestris gen. nov., sp. nov., Mesoterricola sediminis sp. nov., Geothrix oryzae sp. nov., Geothrix edaphica sp. nov., Geothrix rubra sp. nov., and Geothrix limicola sp. nov., six novel members of Acidobacteriota isolated from soils.</title>
        <authorList>
            <person name="Weisberg A.J."/>
            <person name="Pearce E."/>
            <person name="Kramer C.G."/>
            <person name="Chang J.H."/>
            <person name="Clarke C.R."/>
        </authorList>
    </citation>
    <scope>NUCLEOTIDE SEQUENCE</scope>
    <source>
        <strain evidence="4 5">NB05-1H</strain>
        <strain evidence="3">NRRL_B-16521</strain>
    </source>
</reference>